<accession>A0AAV7W444</accession>
<comment type="caution">
    <text evidence="1">The sequence shown here is derived from an EMBL/GenBank/DDBJ whole genome shotgun (WGS) entry which is preliminary data.</text>
</comment>
<evidence type="ECO:0000313" key="2">
    <source>
        <dbReference type="Proteomes" id="UP001066276"/>
    </source>
</evidence>
<organism evidence="1 2">
    <name type="scientific">Pleurodeles waltl</name>
    <name type="common">Iberian ribbed newt</name>
    <dbReference type="NCBI Taxonomy" id="8319"/>
    <lineage>
        <taxon>Eukaryota</taxon>
        <taxon>Metazoa</taxon>
        <taxon>Chordata</taxon>
        <taxon>Craniata</taxon>
        <taxon>Vertebrata</taxon>
        <taxon>Euteleostomi</taxon>
        <taxon>Amphibia</taxon>
        <taxon>Batrachia</taxon>
        <taxon>Caudata</taxon>
        <taxon>Salamandroidea</taxon>
        <taxon>Salamandridae</taxon>
        <taxon>Pleurodelinae</taxon>
        <taxon>Pleurodeles</taxon>
    </lineage>
</organism>
<dbReference type="EMBL" id="JANPWB010000002">
    <property type="protein sequence ID" value="KAJ1206889.1"/>
    <property type="molecule type" value="Genomic_DNA"/>
</dbReference>
<sequence length="98" mass="11124">MPARRLHCLTSGRVLGLPLNAERPVTLSRLHFILQSDVDQEETARDVAGSGTFFFFLCSGPNKVKRIVDASLLNYSIHSTTRRLDNTYNKWQMTTDLL</sequence>
<dbReference type="Proteomes" id="UP001066276">
    <property type="component" value="Chromosome 1_2"/>
</dbReference>
<keyword evidence="2" id="KW-1185">Reference proteome</keyword>
<gene>
    <name evidence="1" type="ORF">NDU88_002282</name>
</gene>
<reference evidence="1" key="1">
    <citation type="journal article" date="2022" name="bioRxiv">
        <title>Sequencing and chromosome-scale assembly of the giantPleurodeles waltlgenome.</title>
        <authorList>
            <person name="Brown T."/>
            <person name="Elewa A."/>
            <person name="Iarovenko S."/>
            <person name="Subramanian E."/>
            <person name="Araus A.J."/>
            <person name="Petzold A."/>
            <person name="Susuki M."/>
            <person name="Suzuki K.-i.T."/>
            <person name="Hayashi T."/>
            <person name="Toyoda A."/>
            <person name="Oliveira C."/>
            <person name="Osipova E."/>
            <person name="Leigh N.D."/>
            <person name="Simon A."/>
            <person name="Yun M.H."/>
        </authorList>
    </citation>
    <scope>NUCLEOTIDE SEQUENCE</scope>
    <source>
        <strain evidence="1">20211129_DDA</strain>
        <tissue evidence="1">Liver</tissue>
    </source>
</reference>
<dbReference type="AlphaFoldDB" id="A0AAV7W444"/>
<protein>
    <submittedName>
        <fullName evidence="1">Uncharacterized protein</fullName>
    </submittedName>
</protein>
<evidence type="ECO:0000313" key="1">
    <source>
        <dbReference type="EMBL" id="KAJ1206889.1"/>
    </source>
</evidence>
<proteinExistence type="predicted"/>
<name>A0AAV7W444_PLEWA</name>